<organism evidence="1 2">
    <name type="scientific">Dreissena polymorpha</name>
    <name type="common">Zebra mussel</name>
    <name type="synonym">Mytilus polymorpha</name>
    <dbReference type="NCBI Taxonomy" id="45954"/>
    <lineage>
        <taxon>Eukaryota</taxon>
        <taxon>Metazoa</taxon>
        <taxon>Spiralia</taxon>
        <taxon>Lophotrochozoa</taxon>
        <taxon>Mollusca</taxon>
        <taxon>Bivalvia</taxon>
        <taxon>Autobranchia</taxon>
        <taxon>Heteroconchia</taxon>
        <taxon>Euheterodonta</taxon>
        <taxon>Imparidentia</taxon>
        <taxon>Neoheterodontei</taxon>
        <taxon>Myida</taxon>
        <taxon>Dreissenoidea</taxon>
        <taxon>Dreissenidae</taxon>
        <taxon>Dreissena</taxon>
    </lineage>
</organism>
<dbReference type="Proteomes" id="UP000828390">
    <property type="component" value="Unassembled WGS sequence"/>
</dbReference>
<reference evidence="1" key="1">
    <citation type="journal article" date="2019" name="bioRxiv">
        <title>The Genome of the Zebra Mussel, Dreissena polymorpha: A Resource for Invasive Species Research.</title>
        <authorList>
            <person name="McCartney M.A."/>
            <person name="Auch B."/>
            <person name="Kono T."/>
            <person name="Mallez S."/>
            <person name="Zhang Y."/>
            <person name="Obille A."/>
            <person name="Becker A."/>
            <person name="Abrahante J.E."/>
            <person name="Garbe J."/>
            <person name="Badalamenti J.P."/>
            <person name="Herman A."/>
            <person name="Mangelson H."/>
            <person name="Liachko I."/>
            <person name="Sullivan S."/>
            <person name="Sone E.D."/>
            <person name="Koren S."/>
            <person name="Silverstein K.A.T."/>
            <person name="Beckman K.B."/>
            <person name="Gohl D.M."/>
        </authorList>
    </citation>
    <scope>NUCLEOTIDE SEQUENCE</scope>
    <source>
        <strain evidence="1">Duluth1</strain>
        <tissue evidence="1">Whole animal</tissue>
    </source>
</reference>
<dbReference type="AlphaFoldDB" id="A0A9D4N2S4"/>
<protein>
    <submittedName>
        <fullName evidence="1">Uncharacterized protein</fullName>
    </submittedName>
</protein>
<evidence type="ECO:0000313" key="1">
    <source>
        <dbReference type="EMBL" id="KAH3885732.1"/>
    </source>
</evidence>
<comment type="caution">
    <text evidence="1">The sequence shown here is derived from an EMBL/GenBank/DDBJ whole genome shotgun (WGS) entry which is preliminary data.</text>
</comment>
<accession>A0A9D4N2S4</accession>
<reference evidence="1" key="2">
    <citation type="submission" date="2020-11" db="EMBL/GenBank/DDBJ databases">
        <authorList>
            <person name="McCartney M.A."/>
            <person name="Auch B."/>
            <person name="Kono T."/>
            <person name="Mallez S."/>
            <person name="Becker A."/>
            <person name="Gohl D.M."/>
            <person name="Silverstein K.A.T."/>
            <person name="Koren S."/>
            <person name="Bechman K.B."/>
            <person name="Herman A."/>
            <person name="Abrahante J.E."/>
            <person name="Garbe J."/>
        </authorList>
    </citation>
    <scope>NUCLEOTIDE SEQUENCE</scope>
    <source>
        <strain evidence="1">Duluth1</strain>
        <tissue evidence="1">Whole animal</tissue>
    </source>
</reference>
<keyword evidence="2" id="KW-1185">Reference proteome</keyword>
<evidence type="ECO:0000313" key="2">
    <source>
        <dbReference type="Proteomes" id="UP000828390"/>
    </source>
</evidence>
<dbReference type="EMBL" id="JAIWYP010000001">
    <property type="protein sequence ID" value="KAH3885732.1"/>
    <property type="molecule type" value="Genomic_DNA"/>
</dbReference>
<name>A0A9D4N2S4_DREPO</name>
<proteinExistence type="predicted"/>
<sequence>MPLIVQYSQCGTNIFRDPRSQGTTMDAKWALEAVSVCGSKSHFTAMLGICLPTHAAIRDMTLNRFAS</sequence>
<gene>
    <name evidence="1" type="ORF">DPMN_009728</name>
</gene>